<evidence type="ECO:0000313" key="1">
    <source>
        <dbReference type="EMBL" id="KRL84559.1"/>
    </source>
</evidence>
<comment type="caution">
    <text evidence="1">The sequence shown here is derived from an EMBL/GenBank/DDBJ whole genome shotgun (WGS) entry which is preliminary data.</text>
</comment>
<evidence type="ECO:0000313" key="2">
    <source>
        <dbReference type="Proteomes" id="UP000051048"/>
    </source>
</evidence>
<protein>
    <submittedName>
        <fullName evidence="1">Uncharacterized protein</fullName>
    </submittedName>
</protein>
<gene>
    <name evidence="1" type="ORF">FC36_GL000019</name>
</gene>
<name>A0A0R1TTC3_9LACO</name>
<dbReference type="PATRIC" id="fig|1423740.3.peg.19"/>
<organism evidence="1 2">
    <name type="scientific">Ligilactobacillus equi DSM 15833 = JCM 10991</name>
    <dbReference type="NCBI Taxonomy" id="1423740"/>
    <lineage>
        <taxon>Bacteria</taxon>
        <taxon>Bacillati</taxon>
        <taxon>Bacillota</taxon>
        <taxon>Bacilli</taxon>
        <taxon>Lactobacillales</taxon>
        <taxon>Lactobacillaceae</taxon>
        <taxon>Ligilactobacillus</taxon>
    </lineage>
</organism>
<dbReference type="AlphaFoldDB" id="A0A0R1TTC3"/>
<dbReference type="EMBL" id="AZFH01000007">
    <property type="protein sequence ID" value="KRL84559.1"/>
    <property type="molecule type" value="Genomic_DNA"/>
</dbReference>
<dbReference type="Proteomes" id="UP000051048">
    <property type="component" value="Unassembled WGS sequence"/>
</dbReference>
<accession>A0A0R1TTC3</accession>
<reference evidence="1 2" key="1">
    <citation type="journal article" date="2015" name="Genome Announc.">
        <title>Expanding the biotechnology potential of lactobacilli through comparative genomics of 213 strains and associated genera.</title>
        <authorList>
            <person name="Sun Z."/>
            <person name="Harris H.M."/>
            <person name="McCann A."/>
            <person name="Guo C."/>
            <person name="Argimon S."/>
            <person name="Zhang W."/>
            <person name="Yang X."/>
            <person name="Jeffery I.B."/>
            <person name="Cooney J.C."/>
            <person name="Kagawa T.F."/>
            <person name="Liu W."/>
            <person name="Song Y."/>
            <person name="Salvetti E."/>
            <person name="Wrobel A."/>
            <person name="Rasinkangas P."/>
            <person name="Parkhill J."/>
            <person name="Rea M.C."/>
            <person name="O'Sullivan O."/>
            <person name="Ritari J."/>
            <person name="Douillard F.P."/>
            <person name="Paul Ross R."/>
            <person name="Yang R."/>
            <person name="Briner A.E."/>
            <person name="Felis G.E."/>
            <person name="de Vos W.M."/>
            <person name="Barrangou R."/>
            <person name="Klaenhammer T.R."/>
            <person name="Caufield P.W."/>
            <person name="Cui Y."/>
            <person name="Zhang H."/>
            <person name="O'Toole P.W."/>
        </authorList>
    </citation>
    <scope>NUCLEOTIDE SEQUENCE [LARGE SCALE GENOMIC DNA]</scope>
    <source>
        <strain evidence="1 2">DSM 15833</strain>
    </source>
</reference>
<dbReference type="RefSeq" id="WP_023859001.1">
    <property type="nucleotide sequence ID" value="NZ_AZFH01000007.1"/>
</dbReference>
<sequence length="163" mass="18262">MIDEQIIQALLASNLSSNMIAQGVGMSTQAIINYRKQGIDKMTLQTARNLITYSQKVHQENQADGQALFINKSTTTKTPTEFTVSFINKTGEEVACTATVYMDFNNTMFMVVESNNETKVTNYTKSDLTEIKQRIPAPFNNLTFRGHLNIPGEKNKLYLIGLV</sequence>
<proteinExistence type="predicted"/>